<dbReference type="Proteomes" id="UP000003163">
    <property type="component" value="Unassembled WGS sequence"/>
</dbReference>
<keyword evidence="2" id="KW-0812">Transmembrane</keyword>
<feature type="compositionally biased region" description="Polar residues" evidence="1">
    <location>
        <begin position="137"/>
        <end position="162"/>
    </location>
</feature>
<evidence type="ECO:0000313" key="4">
    <source>
        <dbReference type="Proteomes" id="UP000003163"/>
    </source>
</evidence>
<sequence length="172" mass="19625">MTKSKYVIPEWQKLAISVALLMIGFNGFNMYINRMYLVSNMPKIDIEKHLIKNLECKEGEAKGFIALDPIKYANSAGQIILESIERVKAKAAREEQLKKEKIEQEEIAKRQNFELMNMFRNMMNFTPEQLAKIQQLTGQAENVSNRNGTRAQGNGSNSNNQPPIVPFSDDLD</sequence>
<keyword evidence="2" id="KW-1133">Transmembrane helix</keyword>
<evidence type="ECO:0000256" key="1">
    <source>
        <dbReference type="SAM" id="MobiDB-lite"/>
    </source>
</evidence>
<keyword evidence="2" id="KW-0472">Membrane</keyword>
<evidence type="ECO:0000256" key="2">
    <source>
        <dbReference type="SAM" id="Phobius"/>
    </source>
</evidence>
<proteinExistence type="predicted"/>
<name>J9D2H3_EDHAE</name>
<accession>J9D2H3</accession>
<feature type="region of interest" description="Disordered" evidence="1">
    <location>
        <begin position="137"/>
        <end position="172"/>
    </location>
</feature>
<reference evidence="3 4" key="1">
    <citation type="submission" date="2011-08" db="EMBL/GenBank/DDBJ databases">
        <authorList>
            <person name="Liu Z.J."/>
            <person name="Shi F.L."/>
            <person name="Lu J.Q."/>
            <person name="Li M."/>
            <person name="Wang Z.L."/>
        </authorList>
    </citation>
    <scope>NUCLEOTIDE SEQUENCE [LARGE SCALE GENOMIC DNA]</scope>
    <source>
        <strain evidence="3 4">USNM 41457</strain>
    </source>
</reference>
<feature type="transmembrane region" description="Helical" evidence="2">
    <location>
        <begin position="14"/>
        <end position="32"/>
    </location>
</feature>
<reference evidence="4" key="2">
    <citation type="submission" date="2015-07" db="EMBL/GenBank/DDBJ databases">
        <title>Contrasting host-pathogen interactions and genome evolution in two generalist and specialist microsporidian pathogens of mosquitoes.</title>
        <authorList>
            <consortium name="The Broad Institute Genomics Platform"/>
            <consortium name="The Broad Institute Genome Sequencing Center for Infectious Disease"/>
            <person name="Cuomo C.A."/>
            <person name="Sanscrainte N.D."/>
            <person name="Goldberg J.M."/>
            <person name="Heiman D."/>
            <person name="Young S."/>
            <person name="Zeng Q."/>
            <person name="Becnel J.J."/>
            <person name="Birren B.W."/>
        </authorList>
    </citation>
    <scope>NUCLEOTIDE SEQUENCE [LARGE SCALE GENOMIC DNA]</scope>
    <source>
        <strain evidence="4">USNM 41457</strain>
    </source>
</reference>
<gene>
    <name evidence="3" type="ORF">EDEG_03515</name>
</gene>
<dbReference type="HOGENOM" id="CLU_1555233_0_0_1"/>
<organism evidence="3 4">
    <name type="scientific">Edhazardia aedis (strain USNM 41457)</name>
    <name type="common">Microsporidian parasite</name>
    <dbReference type="NCBI Taxonomy" id="1003232"/>
    <lineage>
        <taxon>Eukaryota</taxon>
        <taxon>Fungi</taxon>
        <taxon>Fungi incertae sedis</taxon>
        <taxon>Microsporidia</taxon>
        <taxon>Edhazardia</taxon>
    </lineage>
</organism>
<dbReference type="AlphaFoldDB" id="J9D2H3"/>
<comment type="caution">
    <text evidence="3">The sequence shown here is derived from an EMBL/GenBank/DDBJ whole genome shotgun (WGS) entry which is preliminary data.</text>
</comment>
<evidence type="ECO:0000313" key="3">
    <source>
        <dbReference type="EMBL" id="EJW02031.1"/>
    </source>
</evidence>
<dbReference type="VEuPathDB" id="MicrosporidiaDB:EDEG_03515"/>
<protein>
    <submittedName>
        <fullName evidence="3">Uncharacterized protein</fullName>
    </submittedName>
</protein>
<dbReference type="EMBL" id="AFBI03000094">
    <property type="protein sequence ID" value="EJW02031.1"/>
    <property type="molecule type" value="Genomic_DNA"/>
</dbReference>
<dbReference type="InParanoid" id="J9D2H3"/>
<keyword evidence="4" id="KW-1185">Reference proteome</keyword>